<keyword evidence="4" id="KW-0560">Oxidoreductase</keyword>
<dbReference type="InterPro" id="IPR002575">
    <property type="entry name" value="Aminoglycoside_PTrfase"/>
</dbReference>
<proteinExistence type="inferred from homology"/>
<dbReference type="CDD" id="cd00643">
    <property type="entry name" value="HMG-CoA_reductase_classI"/>
    <property type="match status" value="1"/>
</dbReference>
<dbReference type="PROSITE" id="PS50065">
    <property type="entry name" value="HMG_COA_REDUCTASE_4"/>
    <property type="match status" value="1"/>
</dbReference>
<dbReference type="InterPro" id="IPR011009">
    <property type="entry name" value="Kinase-like_dom_sf"/>
</dbReference>
<evidence type="ECO:0000256" key="5">
    <source>
        <dbReference type="SAM" id="MobiDB-lite"/>
    </source>
</evidence>
<accession>A0A7H0VF00</accession>
<dbReference type="EMBL" id="CP060139">
    <property type="protein sequence ID" value="QNR24298.1"/>
    <property type="molecule type" value="Genomic_DNA"/>
</dbReference>
<dbReference type="PROSITE" id="PS50011">
    <property type="entry name" value="PROTEIN_KINASE_DOM"/>
    <property type="match status" value="1"/>
</dbReference>
<evidence type="ECO:0000256" key="3">
    <source>
        <dbReference type="ARBA" id="ARBA00022857"/>
    </source>
</evidence>
<evidence type="ECO:0000256" key="4">
    <source>
        <dbReference type="ARBA" id="ARBA00023002"/>
    </source>
</evidence>
<dbReference type="InterPro" id="IPR023076">
    <property type="entry name" value="HMG_CoA_Rdtase_CS"/>
</dbReference>
<gene>
    <name evidence="7" type="ORF">H4K34_00225</name>
</gene>
<dbReference type="EC" id="1.1.1.34" evidence="2"/>
<dbReference type="PANTHER" id="PTHR10572:SF24">
    <property type="entry name" value="3-HYDROXY-3-METHYLGLUTARYL-COENZYME A REDUCTASE"/>
    <property type="match status" value="1"/>
</dbReference>
<dbReference type="GO" id="GO:0015936">
    <property type="term" value="P:coenzyme A metabolic process"/>
    <property type="evidence" value="ECO:0007669"/>
    <property type="project" value="InterPro"/>
</dbReference>
<dbReference type="GO" id="GO:0008299">
    <property type="term" value="P:isoprenoid biosynthetic process"/>
    <property type="evidence" value="ECO:0007669"/>
    <property type="project" value="InterPro"/>
</dbReference>
<evidence type="ECO:0000259" key="6">
    <source>
        <dbReference type="PROSITE" id="PS50011"/>
    </source>
</evidence>
<evidence type="ECO:0000256" key="1">
    <source>
        <dbReference type="ARBA" id="ARBA00007661"/>
    </source>
</evidence>
<dbReference type="PANTHER" id="PTHR10572">
    <property type="entry name" value="3-HYDROXY-3-METHYLGLUTARYL-COENZYME A REDUCTASE"/>
    <property type="match status" value="1"/>
</dbReference>
<dbReference type="Gene3D" id="3.30.70.420">
    <property type="entry name" value="Hydroxymethylglutaryl-CoA reductase, class I/II, NAD/NADP-binding domain"/>
    <property type="match status" value="1"/>
</dbReference>
<dbReference type="InterPro" id="IPR009023">
    <property type="entry name" value="HMG_CoA_Rdtase_NAD(P)-bd_sf"/>
</dbReference>
<dbReference type="PRINTS" id="PR00071">
    <property type="entry name" value="HMGCOARDTASE"/>
</dbReference>
<feature type="domain" description="Protein kinase" evidence="6">
    <location>
        <begin position="525"/>
        <end position="789"/>
    </location>
</feature>
<dbReference type="RefSeq" id="WP_210758825.1">
    <property type="nucleotide sequence ID" value="NZ_CP060139.1"/>
</dbReference>
<dbReference type="Gene3D" id="3.90.770.10">
    <property type="entry name" value="3-hydroxy-3-methylglutaryl-coenzyme A Reductase, Chain A, domain 2"/>
    <property type="match status" value="1"/>
</dbReference>
<dbReference type="InterPro" id="IPR002202">
    <property type="entry name" value="HMG_CoA_Rdtase"/>
</dbReference>
<dbReference type="GO" id="GO:0004420">
    <property type="term" value="F:hydroxymethylglutaryl-CoA reductase (NADPH) activity"/>
    <property type="evidence" value="ECO:0007669"/>
    <property type="project" value="UniProtKB-EC"/>
</dbReference>
<dbReference type="Proteomes" id="UP000516305">
    <property type="component" value="Chromosome"/>
</dbReference>
<dbReference type="SUPFAM" id="SSF55035">
    <property type="entry name" value="NAD-binding domain of HMG-CoA reductase"/>
    <property type="match status" value="1"/>
</dbReference>
<reference evidence="7 8" key="1">
    <citation type="submission" date="2020-08" db="EMBL/GenBank/DDBJ databases">
        <title>Croceimicrobium hydrocarbonivorans gen. nov., sp. nov., a novel marine bacterium isolated from a bacterial consortium that degrades polyethylene terephthalate.</title>
        <authorList>
            <person name="Liu R."/>
        </authorList>
    </citation>
    <scope>NUCLEOTIDE SEQUENCE [LARGE SCALE GENOMIC DNA]</scope>
    <source>
        <strain evidence="7 8">A20-9</strain>
    </source>
</reference>
<feature type="region of interest" description="Disordered" evidence="5">
    <location>
        <begin position="1"/>
        <end position="27"/>
    </location>
</feature>
<keyword evidence="8" id="KW-1185">Reference proteome</keyword>
<dbReference type="GO" id="GO:0005524">
    <property type="term" value="F:ATP binding"/>
    <property type="evidence" value="ECO:0007669"/>
    <property type="project" value="InterPro"/>
</dbReference>
<sequence length="789" mass="88948">MKDKVLSPQPMNAQAHYPHIPGQGKNHPEALQLRRSYLDTLVKGINLNYDSQGLHLEQIQNNIENFVGTTEIPLGLVGPLLFQNQDQAEWVHTALATTEGALVASMNRGAKALSESGGFRSHILHQKMLRTPMFTFQSMHEALAFDQWIKRHFEVIRGIAQEQSNHAELLEIKSVVVGKIVHLKFIYSTHDAAGQNMTTACTWQACLYIDKQFPEETGFEILNFVIDGNGASDKKVSFYSMQNGRGIHVIAEALITHEALSRTLRTTAEDMFRAFNHSMAISRFDGMIGYNINIANAIAGIFASTGQDLACIHESSIGILQLEPTDEGLYVSLSLPNLVVGTVGGGTHLPIASQTLELMSCKGPGSARRFAQLIAGFALSLELSTLAAIVSGQFVRAHQSLGRNKPKNWLLKADLNPDFFNTQFSLHHPVQTIEWLPNPFEENGILTELSRKATKKLIGLFPADLYLESGKKLELILKSKALGSELNQGLHFMASNIDAKLADELQAHQAKLEYANSHLKELRVYQALQKAGLSIMPKFYGAVENEEQEIYLLALERLNPDQLQIFNAENHPEAWTLELQHQVIRSIHEVHKAFADKDLSNLELQDAEDFMEARSLFKAFIDVNRKDYQHLNLDPYFQKMLGFLKEFEEGGSQGKGRKTLIHNDFNPRNIAIRNNDQACIYDWELAQQGLAQRDIFEFLAFSLEAGFKANRLLVLLDWHYALAQEFNAKDYSRKDYLEDMALVAKSFLLQRVNFYLSGSTLVNYPFIERVFKSSFEMLAVVEREIRRLS</sequence>
<dbReference type="InterPro" id="IPR023074">
    <property type="entry name" value="HMG_CoA_Rdtase_cat_sf"/>
</dbReference>
<dbReference type="SUPFAM" id="SSF56112">
    <property type="entry name" value="Protein kinase-like (PK-like)"/>
    <property type="match status" value="1"/>
</dbReference>
<comment type="similarity">
    <text evidence="1">Belongs to the HMG-CoA reductase family.</text>
</comment>
<dbReference type="InterPro" id="IPR004554">
    <property type="entry name" value="HMG_CoA_Rdtase_eu_arc"/>
</dbReference>
<name>A0A7H0VF00_9FLAO</name>
<evidence type="ECO:0000313" key="8">
    <source>
        <dbReference type="Proteomes" id="UP000516305"/>
    </source>
</evidence>
<dbReference type="Pfam" id="PF01636">
    <property type="entry name" value="APH"/>
    <property type="match status" value="1"/>
</dbReference>
<dbReference type="PROSITE" id="PS00318">
    <property type="entry name" value="HMG_COA_REDUCTASE_2"/>
    <property type="match status" value="1"/>
</dbReference>
<dbReference type="GO" id="GO:0004672">
    <property type="term" value="F:protein kinase activity"/>
    <property type="evidence" value="ECO:0007669"/>
    <property type="project" value="InterPro"/>
</dbReference>
<evidence type="ECO:0000313" key="7">
    <source>
        <dbReference type="EMBL" id="QNR24298.1"/>
    </source>
</evidence>
<dbReference type="InterPro" id="IPR000719">
    <property type="entry name" value="Prot_kinase_dom"/>
</dbReference>
<dbReference type="SUPFAM" id="SSF56542">
    <property type="entry name" value="Substrate-binding domain of HMG-CoA reductase"/>
    <property type="match status" value="1"/>
</dbReference>
<dbReference type="Pfam" id="PF00368">
    <property type="entry name" value="HMG-CoA_red"/>
    <property type="match status" value="1"/>
</dbReference>
<keyword evidence="3" id="KW-0521">NADP</keyword>
<keyword evidence="7" id="KW-0808">Transferase</keyword>
<dbReference type="Gene3D" id="3.90.1200.10">
    <property type="match status" value="1"/>
</dbReference>
<organism evidence="7 8">
    <name type="scientific">Croceimicrobium hydrocarbonivorans</name>
    <dbReference type="NCBI Taxonomy" id="2761580"/>
    <lineage>
        <taxon>Bacteria</taxon>
        <taxon>Pseudomonadati</taxon>
        <taxon>Bacteroidota</taxon>
        <taxon>Flavobacteriia</taxon>
        <taxon>Flavobacteriales</taxon>
        <taxon>Owenweeksiaceae</taxon>
        <taxon>Croceimicrobium</taxon>
    </lineage>
</organism>
<dbReference type="KEGG" id="chyd:H4K34_00225"/>
<dbReference type="InterPro" id="IPR009029">
    <property type="entry name" value="HMG_CoA_Rdtase_sub-bd_dom_sf"/>
</dbReference>
<dbReference type="AlphaFoldDB" id="A0A7H0VF00"/>
<protein>
    <recommendedName>
        <fullName evidence="2">hydroxymethylglutaryl-CoA reductase (NADPH)</fullName>
        <ecNumber evidence="2">1.1.1.34</ecNumber>
    </recommendedName>
</protein>
<evidence type="ECO:0000256" key="2">
    <source>
        <dbReference type="ARBA" id="ARBA00012999"/>
    </source>
</evidence>